<comment type="similarity">
    <text evidence="3">Belongs to the paxM FAD-dependent monooxygenase family.</text>
</comment>
<dbReference type="AlphaFoldDB" id="A0A1Y2D8Z3"/>
<keyword evidence="6" id="KW-0560">Oxidoreductase</keyword>
<dbReference type="Gene3D" id="3.50.50.60">
    <property type="entry name" value="FAD/NAD(P)-binding domain"/>
    <property type="match status" value="1"/>
</dbReference>
<evidence type="ECO:0000256" key="2">
    <source>
        <dbReference type="ARBA" id="ARBA00005179"/>
    </source>
</evidence>
<dbReference type="GO" id="GO:0004497">
    <property type="term" value="F:monooxygenase activity"/>
    <property type="evidence" value="ECO:0007669"/>
    <property type="project" value="InterPro"/>
</dbReference>
<dbReference type="PANTHER" id="PTHR47356:SF2">
    <property type="entry name" value="FAD-BINDING DOMAIN-CONTAINING PROTEIN-RELATED"/>
    <property type="match status" value="1"/>
</dbReference>
<dbReference type="GO" id="GO:0071949">
    <property type="term" value="F:FAD binding"/>
    <property type="evidence" value="ECO:0007669"/>
    <property type="project" value="InterPro"/>
</dbReference>
<evidence type="ECO:0000256" key="1">
    <source>
        <dbReference type="ARBA" id="ARBA00001974"/>
    </source>
</evidence>
<proteinExistence type="inferred from homology"/>
<evidence type="ECO:0000256" key="4">
    <source>
        <dbReference type="ARBA" id="ARBA00022630"/>
    </source>
</evidence>
<gene>
    <name evidence="8" type="ORF">BCR38DRAFT_491018</name>
</gene>
<dbReference type="SUPFAM" id="SSF51905">
    <property type="entry name" value="FAD/NAD(P)-binding domain"/>
    <property type="match status" value="1"/>
</dbReference>
<dbReference type="STRING" id="1141098.A0A1Y2D8Z3"/>
<comment type="caution">
    <text evidence="8">The sequence shown here is derived from an EMBL/GenBank/DDBJ whole genome shotgun (WGS) entry which is preliminary data.</text>
</comment>
<feature type="domain" description="FAD-binding" evidence="7">
    <location>
        <begin position="8"/>
        <end position="318"/>
    </location>
</feature>
<sequence>MSIPKNFRVIVIGGGPVGLALGHGLSAANIDFVILEKHHNIINDSGAAIMLWPHSIRIFDQLGLLAEVKKMGMSVHAKANTLLNGKVTGRANLFDMLEEAHGYPCLNFNRPKLTRVLYEGLPSREERIKTNATVVDIETHDHGVRVLLSDGSVEEGSIVIGADGVHSTTPDAVQLPGAVWPRRLHRGHGEFTFFETRGTGMTTQMTAFDDSIHFSLCRTLAEPTTERKMYTAEETAEMAVDFANVQVMTNLKFKDVWPKCNWTRLVNQNEGWVDKWHHGRVMLVGDGVHCMMPNAGMGLNCSIQSVVCLVNELSDALKSNENLDCKGIDGVFSRYEKIRKEEAKIVYDMSRMIVRGTTWSSWMAWLMDQCFVPYVGQENMVRKRVSGPVISQGRVFNFIPWDGGSKGTIPWVHTNL</sequence>
<dbReference type="OrthoDB" id="2431938at2759"/>
<comment type="pathway">
    <text evidence="2">Secondary metabolite biosynthesis.</text>
</comment>
<dbReference type="PRINTS" id="PR00420">
    <property type="entry name" value="RNGMNOXGNASE"/>
</dbReference>
<dbReference type="PANTHER" id="PTHR47356">
    <property type="entry name" value="FAD-DEPENDENT MONOOXYGENASE ASQG-RELATED"/>
    <property type="match status" value="1"/>
</dbReference>
<name>A0A1Y2D8Z3_9PEZI</name>
<keyword evidence="4" id="KW-0285">Flavoprotein</keyword>
<dbReference type="EMBL" id="MCFJ01000026">
    <property type="protein sequence ID" value="ORY55677.1"/>
    <property type="molecule type" value="Genomic_DNA"/>
</dbReference>
<dbReference type="GeneID" id="63780820"/>
<evidence type="ECO:0000256" key="5">
    <source>
        <dbReference type="ARBA" id="ARBA00022827"/>
    </source>
</evidence>
<dbReference type="RefSeq" id="XP_040709735.1">
    <property type="nucleotide sequence ID" value="XM_040864608.1"/>
</dbReference>
<reference evidence="8 9" key="1">
    <citation type="submission" date="2016-07" db="EMBL/GenBank/DDBJ databases">
        <title>Pervasive Adenine N6-methylation of Active Genes in Fungi.</title>
        <authorList>
            <consortium name="DOE Joint Genome Institute"/>
            <person name="Mondo S.J."/>
            <person name="Dannebaum R.O."/>
            <person name="Kuo R.C."/>
            <person name="Labutti K."/>
            <person name="Haridas S."/>
            <person name="Kuo A."/>
            <person name="Salamov A."/>
            <person name="Ahrendt S.R."/>
            <person name="Lipzen A."/>
            <person name="Sullivan W."/>
            <person name="Andreopoulos W.B."/>
            <person name="Clum A."/>
            <person name="Lindquist E."/>
            <person name="Daum C."/>
            <person name="Ramamoorthy G.K."/>
            <person name="Gryganskyi A."/>
            <person name="Culley D."/>
            <person name="Magnuson J.K."/>
            <person name="James T.Y."/>
            <person name="O'Malley M.A."/>
            <person name="Stajich J.E."/>
            <person name="Spatafora J.W."/>
            <person name="Visel A."/>
            <person name="Grigoriev I.V."/>
        </authorList>
    </citation>
    <scope>NUCLEOTIDE SEQUENCE [LARGE SCALE GENOMIC DNA]</scope>
    <source>
        <strain evidence="8 9">CBS 129021</strain>
    </source>
</reference>
<keyword evidence="9" id="KW-1185">Reference proteome</keyword>
<protein>
    <recommendedName>
        <fullName evidence="7">FAD-binding domain-containing protein</fullName>
    </recommendedName>
</protein>
<evidence type="ECO:0000256" key="3">
    <source>
        <dbReference type="ARBA" id="ARBA00007992"/>
    </source>
</evidence>
<dbReference type="InterPro" id="IPR036188">
    <property type="entry name" value="FAD/NAD-bd_sf"/>
</dbReference>
<organism evidence="8 9">
    <name type="scientific">Pseudomassariella vexata</name>
    <dbReference type="NCBI Taxonomy" id="1141098"/>
    <lineage>
        <taxon>Eukaryota</taxon>
        <taxon>Fungi</taxon>
        <taxon>Dikarya</taxon>
        <taxon>Ascomycota</taxon>
        <taxon>Pezizomycotina</taxon>
        <taxon>Sordariomycetes</taxon>
        <taxon>Xylariomycetidae</taxon>
        <taxon>Amphisphaeriales</taxon>
        <taxon>Pseudomassariaceae</taxon>
        <taxon>Pseudomassariella</taxon>
    </lineage>
</organism>
<keyword evidence="5" id="KW-0274">FAD</keyword>
<evidence type="ECO:0000259" key="7">
    <source>
        <dbReference type="Pfam" id="PF01494"/>
    </source>
</evidence>
<comment type="cofactor">
    <cofactor evidence="1">
        <name>FAD</name>
        <dbReference type="ChEBI" id="CHEBI:57692"/>
    </cofactor>
</comment>
<dbReference type="InParanoid" id="A0A1Y2D8Z3"/>
<dbReference type="InterPro" id="IPR050562">
    <property type="entry name" value="FAD_mOase_fung"/>
</dbReference>
<dbReference type="Pfam" id="PF01494">
    <property type="entry name" value="FAD_binding_3"/>
    <property type="match status" value="1"/>
</dbReference>
<evidence type="ECO:0000313" key="9">
    <source>
        <dbReference type="Proteomes" id="UP000193689"/>
    </source>
</evidence>
<evidence type="ECO:0000313" key="8">
    <source>
        <dbReference type="EMBL" id="ORY55677.1"/>
    </source>
</evidence>
<dbReference type="InterPro" id="IPR002938">
    <property type="entry name" value="FAD-bd"/>
</dbReference>
<dbReference type="Proteomes" id="UP000193689">
    <property type="component" value="Unassembled WGS sequence"/>
</dbReference>
<accession>A0A1Y2D8Z3</accession>
<evidence type="ECO:0000256" key="6">
    <source>
        <dbReference type="ARBA" id="ARBA00023002"/>
    </source>
</evidence>